<proteinExistence type="predicted"/>
<dbReference type="EMBL" id="JAKOOW010000023">
    <property type="protein sequence ID" value="MCG6504031.1"/>
    <property type="molecule type" value="Genomic_DNA"/>
</dbReference>
<feature type="domain" description="Thioredoxin" evidence="1">
    <location>
        <begin position="23"/>
        <end position="166"/>
    </location>
</feature>
<dbReference type="InterPro" id="IPR036249">
    <property type="entry name" value="Thioredoxin-like_sf"/>
</dbReference>
<evidence type="ECO:0000313" key="3">
    <source>
        <dbReference type="Proteomes" id="UP001298424"/>
    </source>
</evidence>
<dbReference type="RefSeq" id="WP_238746745.1">
    <property type="nucleotide sequence ID" value="NZ_JAKOOW010000023.1"/>
</dbReference>
<dbReference type="InterPro" id="IPR013740">
    <property type="entry name" value="Redoxin"/>
</dbReference>
<dbReference type="CDD" id="cd02966">
    <property type="entry name" value="TlpA_like_family"/>
    <property type="match status" value="1"/>
</dbReference>
<dbReference type="PANTHER" id="PTHR42852:SF18">
    <property type="entry name" value="CHROMOSOME UNDETERMINED SCAFFOLD_47, WHOLE GENOME SHOTGUN SEQUENCE"/>
    <property type="match status" value="1"/>
</dbReference>
<comment type="caution">
    <text evidence="2">The sequence shown here is derived from an EMBL/GenBank/DDBJ whole genome shotgun (WGS) entry which is preliminary data.</text>
</comment>
<evidence type="ECO:0000259" key="1">
    <source>
        <dbReference type="PROSITE" id="PS51352"/>
    </source>
</evidence>
<reference evidence="2 3" key="1">
    <citation type="submission" date="2022-02" db="EMBL/GenBank/DDBJ databases">
        <title>Genome sequence data of Kingella unionensis sp. nov. strain CICC 24913 (CCUG 75125).</title>
        <authorList>
            <person name="Xiao M."/>
        </authorList>
    </citation>
    <scope>NUCLEOTIDE SEQUENCE [LARGE SCALE GENOMIC DNA]</scope>
    <source>
        <strain evidence="2 3">CICC 24913</strain>
    </source>
</reference>
<dbReference type="Gene3D" id="3.40.30.10">
    <property type="entry name" value="Glutaredoxin"/>
    <property type="match status" value="1"/>
</dbReference>
<dbReference type="InterPro" id="IPR013766">
    <property type="entry name" value="Thioredoxin_domain"/>
</dbReference>
<protein>
    <submittedName>
        <fullName evidence="2">TlpA family protein disulfide reductase</fullName>
    </submittedName>
</protein>
<dbReference type="PROSITE" id="PS51352">
    <property type="entry name" value="THIOREDOXIN_2"/>
    <property type="match status" value="1"/>
</dbReference>
<dbReference type="Pfam" id="PF08534">
    <property type="entry name" value="Redoxin"/>
    <property type="match status" value="1"/>
</dbReference>
<dbReference type="Proteomes" id="UP001298424">
    <property type="component" value="Unassembled WGS sequence"/>
</dbReference>
<evidence type="ECO:0000313" key="2">
    <source>
        <dbReference type="EMBL" id="MCG6504031.1"/>
    </source>
</evidence>
<organism evidence="2 3">
    <name type="scientific">Kingella pumchi</name>
    <dbReference type="NCBI Taxonomy" id="2779506"/>
    <lineage>
        <taxon>Bacteria</taxon>
        <taxon>Pseudomonadati</taxon>
        <taxon>Pseudomonadota</taxon>
        <taxon>Betaproteobacteria</taxon>
        <taxon>Neisseriales</taxon>
        <taxon>Neisseriaceae</taxon>
        <taxon>Kingella</taxon>
    </lineage>
</organism>
<keyword evidence="3" id="KW-1185">Reference proteome</keyword>
<dbReference type="SUPFAM" id="SSF52833">
    <property type="entry name" value="Thioredoxin-like"/>
    <property type="match status" value="1"/>
</dbReference>
<dbReference type="PANTHER" id="PTHR42852">
    <property type="entry name" value="THIOL:DISULFIDE INTERCHANGE PROTEIN DSBE"/>
    <property type="match status" value="1"/>
</dbReference>
<gene>
    <name evidence="2" type="ORF">MB824_05925</name>
</gene>
<sequence>MKKIILPLFAIILVGGLIAFALSQDKPAAPAFSLTDLNGQTLSEQDFQNRVTLVNFWFPTCPGCVSEMPKLVKMDGDYRGRDFQILAISVPVSPENGLEQVRAYSEQRRLPFRVAFDAERSVSRSYLNTELYPTSVLVDKQGKVLKTYVGIPDFAALYREVDAELAK</sequence>
<accession>A0ABS9NML9</accession>
<name>A0ABS9NML9_9NEIS</name>
<dbReference type="InterPro" id="IPR050553">
    <property type="entry name" value="Thioredoxin_ResA/DsbE_sf"/>
</dbReference>